<dbReference type="InterPro" id="IPR009081">
    <property type="entry name" value="PP-bd_ACP"/>
</dbReference>
<dbReference type="Proteomes" id="UP000538075">
    <property type="component" value="Unassembled WGS sequence"/>
</dbReference>
<evidence type="ECO:0000256" key="7">
    <source>
        <dbReference type="ARBA" id="ARBA00023160"/>
    </source>
</evidence>
<comment type="subcellular location">
    <subcellularLocation>
        <location evidence="8">Cytoplasm</location>
    </subcellularLocation>
</comment>
<evidence type="ECO:0000256" key="1">
    <source>
        <dbReference type="ARBA" id="ARBA00003180"/>
    </source>
</evidence>
<comment type="function">
    <text evidence="1 8 10">Carrier of the growing fatty acid chain in fatty acid biosynthesis.</text>
</comment>
<protein>
    <recommendedName>
        <fullName evidence="8 9">Acyl carrier protein</fullName>
        <shortName evidence="8">ACP</shortName>
    </recommendedName>
</protein>
<dbReference type="Pfam" id="PF00550">
    <property type="entry name" value="PP-binding"/>
    <property type="match status" value="1"/>
</dbReference>
<evidence type="ECO:0000256" key="6">
    <source>
        <dbReference type="ARBA" id="ARBA00023098"/>
    </source>
</evidence>
<dbReference type="HAMAP" id="MF_01217">
    <property type="entry name" value="Acyl_carrier"/>
    <property type="match status" value="1"/>
</dbReference>
<dbReference type="InterPro" id="IPR003231">
    <property type="entry name" value="ACP"/>
</dbReference>
<keyword evidence="6 8" id="KW-0443">Lipid metabolism</keyword>
<dbReference type="SUPFAM" id="SSF47336">
    <property type="entry name" value="ACP-like"/>
    <property type="match status" value="1"/>
</dbReference>
<evidence type="ECO:0000256" key="4">
    <source>
        <dbReference type="ARBA" id="ARBA00022553"/>
    </source>
</evidence>
<evidence type="ECO:0000256" key="8">
    <source>
        <dbReference type="HAMAP-Rule" id="MF_01217"/>
    </source>
</evidence>
<comment type="similarity">
    <text evidence="8">Belongs to the acyl carrier protein (ACP) family.</text>
</comment>
<dbReference type="GO" id="GO:0009245">
    <property type="term" value="P:lipid A biosynthetic process"/>
    <property type="evidence" value="ECO:0007669"/>
    <property type="project" value="TreeGrafter"/>
</dbReference>
<dbReference type="InterPro" id="IPR036736">
    <property type="entry name" value="ACP-like_sf"/>
</dbReference>
<dbReference type="PANTHER" id="PTHR20863">
    <property type="entry name" value="ACYL CARRIER PROTEIN"/>
    <property type="match status" value="1"/>
</dbReference>
<dbReference type="Gene3D" id="1.10.1200.10">
    <property type="entry name" value="ACP-like"/>
    <property type="match status" value="1"/>
</dbReference>
<evidence type="ECO:0000256" key="2">
    <source>
        <dbReference type="ARBA" id="ARBA00022450"/>
    </source>
</evidence>
<sequence length="88" mass="9633">MSANEIFDKTFQRVKKIVVDQLSVDAETVIPEASFANDLSADSLDTVELVMALEEEFGVEIPDEAAEKITTVQEAVDYIINNAPESAL</sequence>
<dbReference type="GO" id="GO:0016020">
    <property type="term" value="C:membrane"/>
    <property type="evidence" value="ECO:0007669"/>
    <property type="project" value="GOC"/>
</dbReference>
<dbReference type="GO" id="GO:0005829">
    <property type="term" value="C:cytosol"/>
    <property type="evidence" value="ECO:0007669"/>
    <property type="project" value="TreeGrafter"/>
</dbReference>
<evidence type="ECO:0000256" key="5">
    <source>
        <dbReference type="ARBA" id="ARBA00022832"/>
    </source>
</evidence>
<evidence type="ECO:0000256" key="9">
    <source>
        <dbReference type="NCBIfam" id="TIGR00517"/>
    </source>
</evidence>
<keyword evidence="3 8" id="KW-0444">Lipid biosynthesis</keyword>
<keyword evidence="2 8" id="KW-0596">Phosphopantetheine</keyword>
<keyword evidence="7 8" id="KW-0275">Fatty acid biosynthesis</keyword>
<gene>
    <name evidence="8 12" type="primary">acpP</name>
    <name evidence="12" type="ORF">FHK98_14060</name>
</gene>
<dbReference type="UniPathway" id="UPA00094"/>
<keyword evidence="8" id="KW-0963">Cytoplasm</keyword>
<keyword evidence="5 8" id="KW-0276">Fatty acid metabolism</keyword>
<proteinExistence type="inferred from homology"/>
<dbReference type="NCBIfam" id="NF002150">
    <property type="entry name" value="PRK00982.1-4"/>
    <property type="match status" value="1"/>
</dbReference>
<comment type="caution">
    <text evidence="12">The sequence shown here is derived from an EMBL/GenBank/DDBJ whole genome shotgun (WGS) entry which is preliminary data.</text>
</comment>
<evidence type="ECO:0000256" key="10">
    <source>
        <dbReference type="RuleBase" id="RU003545"/>
    </source>
</evidence>
<dbReference type="FunFam" id="1.10.1200.10:FF:000001">
    <property type="entry name" value="Acyl carrier protein"/>
    <property type="match status" value="1"/>
</dbReference>
<comment type="PTM">
    <text evidence="10">4'-phosphopantetheine is transferred from CoA to a specific serine of apo-ACP by acpS.</text>
</comment>
<dbReference type="GO" id="GO:0000035">
    <property type="term" value="F:acyl binding"/>
    <property type="evidence" value="ECO:0007669"/>
    <property type="project" value="TreeGrafter"/>
</dbReference>
<dbReference type="EMBL" id="VDFG01000932">
    <property type="protein sequence ID" value="MBA4466554.1"/>
    <property type="molecule type" value="Genomic_DNA"/>
</dbReference>
<dbReference type="NCBIfam" id="NF002151">
    <property type="entry name" value="PRK00982.1-5"/>
    <property type="match status" value="1"/>
</dbReference>
<dbReference type="NCBIfam" id="NF002149">
    <property type="entry name" value="PRK00982.1-3"/>
    <property type="match status" value="1"/>
</dbReference>
<comment type="pathway">
    <text evidence="8 10">Lipid metabolism; fatty acid biosynthesis.</text>
</comment>
<dbReference type="PROSITE" id="PS50075">
    <property type="entry name" value="CARRIER"/>
    <property type="match status" value="1"/>
</dbReference>
<feature type="domain" description="Carrier" evidence="11">
    <location>
        <begin position="8"/>
        <end position="83"/>
    </location>
</feature>
<organism evidence="12 13">
    <name type="scientific">Cylindrospermopsis raciborskii CS-506_A</name>
    <dbReference type="NCBI Taxonomy" id="2585140"/>
    <lineage>
        <taxon>Bacteria</taxon>
        <taxon>Bacillati</taxon>
        <taxon>Cyanobacteriota</taxon>
        <taxon>Cyanophyceae</taxon>
        <taxon>Nostocales</taxon>
        <taxon>Aphanizomenonaceae</taxon>
        <taxon>Cylindrospermopsis</taxon>
    </lineage>
</organism>
<feature type="modified residue" description="O-(pantetheine 4'-phosphoryl)serine" evidence="8">
    <location>
        <position position="43"/>
    </location>
</feature>
<comment type="PTM">
    <text evidence="8">4'-phosphopantetheine is transferred from CoA to a specific serine of apo-ACP by AcpS. This modification is essential for activity because fatty acids are bound in thioester linkage to the sulfhydryl of the prosthetic group.</text>
</comment>
<dbReference type="GO" id="GO:0000036">
    <property type="term" value="F:acyl carrier activity"/>
    <property type="evidence" value="ECO:0007669"/>
    <property type="project" value="UniProtKB-UniRule"/>
</dbReference>
<dbReference type="NCBIfam" id="NF002148">
    <property type="entry name" value="PRK00982.1-2"/>
    <property type="match status" value="1"/>
</dbReference>
<accession>A0A838WKV7</accession>
<reference evidence="12 13" key="1">
    <citation type="journal article" date="2020" name="J. Appl. Phycol.">
        <title>Morphological changes and genome evolution in Raphidiopsis raciborskii CS-506 after 23 years in culture.</title>
        <authorList>
            <person name="Willis A."/>
            <person name="Bent S.J."/>
            <person name="Jameson I.D."/>
        </authorList>
    </citation>
    <scope>NUCLEOTIDE SEQUENCE [LARGE SCALE GENOMIC DNA]</scope>
    <source>
        <strain evidence="12 13">CS-506_A</strain>
    </source>
</reference>
<evidence type="ECO:0000256" key="3">
    <source>
        <dbReference type="ARBA" id="ARBA00022516"/>
    </source>
</evidence>
<dbReference type="AlphaFoldDB" id="A0A838WKV7"/>
<dbReference type="PANTHER" id="PTHR20863:SF76">
    <property type="entry name" value="CARRIER DOMAIN-CONTAINING PROTEIN"/>
    <property type="match status" value="1"/>
</dbReference>
<dbReference type="NCBIfam" id="TIGR00517">
    <property type="entry name" value="acyl_carrier"/>
    <property type="match status" value="1"/>
</dbReference>
<evidence type="ECO:0000259" key="11">
    <source>
        <dbReference type="PROSITE" id="PS50075"/>
    </source>
</evidence>
<evidence type="ECO:0000313" key="12">
    <source>
        <dbReference type="EMBL" id="MBA4466554.1"/>
    </source>
</evidence>
<name>A0A838WKV7_9CYAN</name>
<keyword evidence="4 8" id="KW-0597">Phosphoprotein</keyword>
<evidence type="ECO:0000313" key="13">
    <source>
        <dbReference type="Proteomes" id="UP000538075"/>
    </source>
</evidence>